<evidence type="ECO:0000313" key="2">
    <source>
        <dbReference type="EMBL" id="KAJ8424188.1"/>
    </source>
</evidence>
<name>A0A9Q1JLW8_9CARY</name>
<evidence type="ECO:0000313" key="3">
    <source>
        <dbReference type="Proteomes" id="UP001153076"/>
    </source>
</evidence>
<proteinExistence type="predicted"/>
<reference evidence="2" key="1">
    <citation type="submission" date="2022-04" db="EMBL/GenBank/DDBJ databases">
        <title>Carnegiea gigantea Genome sequencing and assembly v2.</title>
        <authorList>
            <person name="Copetti D."/>
            <person name="Sanderson M.J."/>
            <person name="Burquez A."/>
            <person name="Wojciechowski M.F."/>
        </authorList>
    </citation>
    <scope>NUCLEOTIDE SEQUENCE</scope>
    <source>
        <strain evidence="2">SGP5-SGP5p</strain>
        <tissue evidence="2">Aerial part</tissue>
    </source>
</reference>
<dbReference type="OrthoDB" id="1088261at2759"/>
<dbReference type="Proteomes" id="UP001153076">
    <property type="component" value="Unassembled WGS sequence"/>
</dbReference>
<keyword evidence="3" id="KW-1185">Reference proteome</keyword>
<comment type="caution">
    <text evidence="2">The sequence shown here is derived from an EMBL/GenBank/DDBJ whole genome shotgun (WGS) entry which is preliminary data.</text>
</comment>
<dbReference type="AlphaFoldDB" id="A0A9Q1JLW8"/>
<protein>
    <submittedName>
        <fullName evidence="2">Uncharacterized protein</fullName>
    </submittedName>
</protein>
<dbReference type="EMBL" id="JAKOGI010001746">
    <property type="protein sequence ID" value="KAJ8424188.1"/>
    <property type="molecule type" value="Genomic_DNA"/>
</dbReference>
<gene>
    <name evidence="2" type="ORF">Cgig2_033666</name>
</gene>
<sequence length="186" mass="20090">MAWLGESKSRRSSVTSPLSHSQPLSQSPLAHGGITSVAERRFSVVRGRFLPGFSPFLPSAIWSLPASASLGGSSIRALIGGAINMDQHQHVDSSYPCDVQPAQGESFAHRDATKENALASGTILEDEDVDAQSQGESQAIAAYDPQAYLRNFDDGLECREPDHLTRSFSARFAGPSRMVNQNRLFS</sequence>
<feature type="compositionally biased region" description="Low complexity" evidence="1">
    <location>
        <begin position="16"/>
        <end position="29"/>
    </location>
</feature>
<feature type="region of interest" description="Disordered" evidence="1">
    <location>
        <begin position="1"/>
        <end position="30"/>
    </location>
</feature>
<evidence type="ECO:0000256" key="1">
    <source>
        <dbReference type="SAM" id="MobiDB-lite"/>
    </source>
</evidence>
<organism evidence="2 3">
    <name type="scientific">Carnegiea gigantea</name>
    <dbReference type="NCBI Taxonomy" id="171969"/>
    <lineage>
        <taxon>Eukaryota</taxon>
        <taxon>Viridiplantae</taxon>
        <taxon>Streptophyta</taxon>
        <taxon>Embryophyta</taxon>
        <taxon>Tracheophyta</taxon>
        <taxon>Spermatophyta</taxon>
        <taxon>Magnoliopsida</taxon>
        <taxon>eudicotyledons</taxon>
        <taxon>Gunneridae</taxon>
        <taxon>Pentapetalae</taxon>
        <taxon>Caryophyllales</taxon>
        <taxon>Cactineae</taxon>
        <taxon>Cactaceae</taxon>
        <taxon>Cactoideae</taxon>
        <taxon>Echinocereeae</taxon>
        <taxon>Carnegiea</taxon>
    </lineage>
</organism>
<accession>A0A9Q1JLW8</accession>